<proteinExistence type="predicted"/>
<name>A0AA40X2A3_9GAMM</name>
<dbReference type="AlphaFoldDB" id="A0AA40X2A3"/>
<evidence type="ECO:0000256" key="1">
    <source>
        <dbReference type="SAM" id="MobiDB-lite"/>
    </source>
</evidence>
<dbReference type="Pfam" id="PF12919">
    <property type="entry name" value="TcdA_TcdB"/>
    <property type="match status" value="1"/>
</dbReference>
<evidence type="ECO:0000313" key="3">
    <source>
        <dbReference type="EMBL" id="MBF6637415.1"/>
    </source>
</evidence>
<dbReference type="InterPro" id="IPR029044">
    <property type="entry name" value="Nucleotide-diphossugar_trans"/>
</dbReference>
<dbReference type="RefSeq" id="WP_194978093.1">
    <property type="nucleotide sequence ID" value="NZ_JADMKS010000004.1"/>
</dbReference>
<evidence type="ECO:0000259" key="2">
    <source>
        <dbReference type="Pfam" id="PF12919"/>
    </source>
</evidence>
<dbReference type="InterPro" id="IPR024770">
    <property type="entry name" value="TcdA/TcdB_cat"/>
</dbReference>
<accession>A0AA40X2A3</accession>
<feature type="domain" description="GT44" evidence="2">
    <location>
        <begin position="50"/>
        <end position="231"/>
    </location>
</feature>
<feature type="region of interest" description="Disordered" evidence="1">
    <location>
        <begin position="353"/>
        <end position="379"/>
    </location>
</feature>
<sequence>MTQPTFPSLSTQTIPSIAHFHLYLSPTVITAVEDLSSNNVTKNKDDTFSFKSTPLNDKYKINIYQALRNIIDFVKKNSNHQVRLWTDTNSKAIIKKSMVDSELSPVLFEKIVLSDIHEFFNGWNYDAKEKKFLYTFFRQEMVGSGKNLAAAKDIAQYAVLEAYGGLGIDCDITTMKEIGLLQSTTGILIALSINKLGLTTGISNAVIAAVPQHSTIHKTLEHINHTYQGNFHPIPEKKLYVSRHQTCAIYCAFTHEGSSLTEQESVKFLAKTMNEDKRFNVQPKWIAGRMYKSARLGITMAATGPRALFCALDRTQANTHENVEAYSFENVSETFGHLTSSETLKDALTDLRENKVQKELPDDGNSWTDPTSRKRRDSF</sequence>
<protein>
    <recommendedName>
        <fullName evidence="2">GT44 domain-containing protein</fullName>
    </recommendedName>
</protein>
<evidence type="ECO:0000313" key="4">
    <source>
        <dbReference type="Proteomes" id="UP000705283"/>
    </source>
</evidence>
<dbReference type="Gene3D" id="3.90.550.20">
    <property type="match status" value="1"/>
</dbReference>
<dbReference type="EMBL" id="JADMKS010000004">
    <property type="protein sequence ID" value="MBF6637415.1"/>
    <property type="molecule type" value="Genomic_DNA"/>
</dbReference>
<reference evidence="3" key="1">
    <citation type="submission" date="2020-11" db="EMBL/GenBank/DDBJ databases">
        <authorList>
            <person name="Lee S.D."/>
        </authorList>
    </citation>
    <scope>NUCLEOTIDE SEQUENCE</scope>
    <source>
        <strain evidence="3">SAP-2</strain>
    </source>
</reference>
<dbReference type="SUPFAM" id="SSF53448">
    <property type="entry name" value="Nucleotide-diphospho-sugar transferases"/>
    <property type="match status" value="1"/>
</dbReference>
<organism evidence="3 4">
    <name type="scientific">Rouxiella silvae</name>
    <dbReference type="NCBI Taxonomy" id="1646373"/>
    <lineage>
        <taxon>Bacteria</taxon>
        <taxon>Pseudomonadati</taxon>
        <taxon>Pseudomonadota</taxon>
        <taxon>Gammaproteobacteria</taxon>
        <taxon>Enterobacterales</taxon>
        <taxon>Yersiniaceae</taxon>
        <taxon>Rouxiella</taxon>
    </lineage>
</organism>
<comment type="caution">
    <text evidence="3">The sequence shown here is derived from an EMBL/GenBank/DDBJ whole genome shotgun (WGS) entry which is preliminary data.</text>
</comment>
<gene>
    <name evidence="3" type="ORF">ITX54_12175</name>
</gene>
<dbReference type="GO" id="GO:0016757">
    <property type="term" value="F:glycosyltransferase activity"/>
    <property type="evidence" value="ECO:0007669"/>
    <property type="project" value="InterPro"/>
</dbReference>
<reference evidence="3" key="2">
    <citation type="submission" date="2022-09" db="EMBL/GenBank/DDBJ databases">
        <title>Rouxiella aceris sp. nov., isolated from tree sap and emended description of the genus Rhouxiella.</title>
        <authorList>
            <person name="Kim I.S."/>
        </authorList>
    </citation>
    <scope>NUCLEOTIDE SEQUENCE</scope>
    <source>
        <strain evidence="3">SAP-2</strain>
    </source>
</reference>
<dbReference type="Proteomes" id="UP000705283">
    <property type="component" value="Unassembled WGS sequence"/>
</dbReference>